<dbReference type="Pfam" id="PF13041">
    <property type="entry name" value="PPR_2"/>
    <property type="match status" value="2"/>
</dbReference>
<reference evidence="3 4" key="1">
    <citation type="journal article" date="2022" name="Nat. Genet.">
        <title>Improved pea reference genome and pan-genome highlight genomic features and evolutionary characteristics.</title>
        <authorList>
            <person name="Yang T."/>
            <person name="Liu R."/>
            <person name="Luo Y."/>
            <person name="Hu S."/>
            <person name="Wang D."/>
            <person name="Wang C."/>
            <person name="Pandey M.K."/>
            <person name="Ge S."/>
            <person name="Xu Q."/>
            <person name="Li N."/>
            <person name="Li G."/>
            <person name="Huang Y."/>
            <person name="Saxena R.K."/>
            <person name="Ji Y."/>
            <person name="Li M."/>
            <person name="Yan X."/>
            <person name="He Y."/>
            <person name="Liu Y."/>
            <person name="Wang X."/>
            <person name="Xiang C."/>
            <person name="Varshney R.K."/>
            <person name="Ding H."/>
            <person name="Gao S."/>
            <person name="Zong X."/>
        </authorList>
    </citation>
    <scope>NUCLEOTIDE SEQUENCE [LARGE SCALE GENOMIC DNA]</scope>
    <source>
        <strain evidence="3 4">cv. Zhongwan 6</strain>
    </source>
</reference>
<dbReference type="AlphaFoldDB" id="A0A9D4ZS93"/>
<name>A0A9D4ZS93_PEA</name>
<comment type="caution">
    <text evidence="3">The sequence shown here is derived from an EMBL/GenBank/DDBJ whole genome shotgun (WGS) entry which is preliminary data.</text>
</comment>
<evidence type="ECO:0000313" key="3">
    <source>
        <dbReference type="EMBL" id="KAI5383061.1"/>
    </source>
</evidence>
<dbReference type="InterPro" id="IPR046960">
    <property type="entry name" value="PPR_At4g14850-like_plant"/>
</dbReference>
<sequence>MSRLFFTRRRCFSVATATATATATQPSITNSNDPVTFIATLLSKTTRIQQLNQIYAHILLTRFLESNPASFNWNNIIRSYTRLEAPQNALRIYVSMLRAGVLPDRYTLPIVLKAVCQSFAIELGKQVHSNGGLSQGGLAMDAIDVFLNMRRRGFEPDGITMVSVTSACGSVGDLYLALQLHKFVFQAKASEKTDLLMLNSLVDMYGKCGRMDLAFKVFAEMEGRNVSSWTSMIVGYAVHGHVKEALDCFRCMRESGVKPNYVTFVGVLSACVHGGTVQEGRFYFDMMKNVYGITPQLQHFGCMVDLLGRAGLFDDARRMVEEMPMKPNSVVWGCLMGACEKYGNVDMAEWVAEHLQALEPSNEGVYVVLSNIYANKGLWKEVERIRSFMKEGSLAKVPAYSITTKSD</sequence>
<feature type="repeat" description="PPR" evidence="2">
    <location>
        <begin position="194"/>
        <end position="224"/>
    </location>
</feature>
<dbReference type="InterPro" id="IPR002885">
    <property type="entry name" value="PPR_rpt"/>
</dbReference>
<dbReference type="Gramene" id="Psat07G0045600-T1">
    <property type="protein sequence ID" value="KAI5383061.1"/>
    <property type="gene ID" value="KIW84_070456"/>
</dbReference>
<dbReference type="Gene3D" id="1.25.40.10">
    <property type="entry name" value="Tetratricopeptide repeat domain"/>
    <property type="match status" value="3"/>
</dbReference>
<dbReference type="Pfam" id="PF20431">
    <property type="entry name" value="E_motif"/>
    <property type="match status" value="1"/>
</dbReference>
<dbReference type="FunFam" id="1.25.40.10:FF:000184">
    <property type="entry name" value="Pentatricopeptide repeat-containing protein, chloroplastic"/>
    <property type="match status" value="1"/>
</dbReference>
<dbReference type="PANTHER" id="PTHR47926">
    <property type="entry name" value="PENTATRICOPEPTIDE REPEAT-CONTAINING PROTEIN"/>
    <property type="match status" value="1"/>
</dbReference>
<feature type="repeat" description="PPR" evidence="2">
    <location>
        <begin position="225"/>
        <end position="259"/>
    </location>
</feature>
<dbReference type="PANTHER" id="PTHR47926:SF491">
    <property type="entry name" value="(WILD MALAYSIAN BANANA) HYPOTHETICAL PROTEIN"/>
    <property type="match status" value="1"/>
</dbReference>
<gene>
    <name evidence="3" type="ORF">KIW84_070456</name>
</gene>
<organism evidence="3 4">
    <name type="scientific">Pisum sativum</name>
    <name type="common">Garden pea</name>
    <name type="synonym">Lathyrus oleraceus</name>
    <dbReference type="NCBI Taxonomy" id="3888"/>
    <lineage>
        <taxon>Eukaryota</taxon>
        <taxon>Viridiplantae</taxon>
        <taxon>Streptophyta</taxon>
        <taxon>Embryophyta</taxon>
        <taxon>Tracheophyta</taxon>
        <taxon>Spermatophyta</taxon>
        <taxon>Magnoliopsida</taxon>
        <taxon>eudicotyledons</taxon>
        <taxon>Gunneridae</taxon>
        <taxon>Pentapetalae</taxon>
        <taxon>rosids</taxon>
        <taxon>fabids</taxon>
        <taxon>Fabales</taxon>
        <taxon>Fabaceae</taxon>
        <taxon>Papilionoideae</taxon>
        <taxon>50 kb inversion clade</taxon>
        <taxon>NPAAA clade</taxon>
        <taxon>Hologalegina</taxon>
        <taxon>IRL clade</taxon>
        <taxon>Fabeae</taxon>
        <taxon>Lathyrus</taxon>
    </lineage>
</organism>
<dbReference type="GO" id="GO:0003723">
    <property type="term" value="F:RNA binding"/>
    <property type="evidence" value="ECO:0007669"/>
    <property type="project" value="InterPro"/>
</dbReference>
<accession>A0A9D4ZS93</accession>
<dbReference type="GO" id="GO:0009451">
    <property type="term" value="P:RNA modification"/>
    <property type="evidence" value="ECO:0007669"/>
    <property type="project" value="InterPro"/>
</dbReference>
<protein>
    <recommendedName>
        <fullName evidence="5">Pentatricopeptide repeat-containing protein</fullName>
    </recommendedName>
</protein>
<evidence type="ECO:0000256" key="2">
    <source>
        <dbReference type="PROSITE-ProRule" id="PRU00708"/>
    </source>
</evidence>
<dbReference type="InterPro" id="IPR046848">
    <property type="entry name" value="E_motif"/>
</dbReference>
<evidence type="ECO:0000256" key="1">
    <source>
        <dbReference type="ARBA" id="ARBA00022737"/>
    </source>
</evidence>
<dbReference type="PROSITE" id="PS51375">
    <property type="entry name" value="PPR"/>
    <property type="match status" value="3"/>
</dbReference>
<keyword evidence="1" id="KW-0677">Repeat</keyword>
<keyword evidence="4" id="KW-1185">Reference proteome</keyword>
<proteinExistence type="predicted"/>
<dbReference type="InterPro" id="IPR011990">
    <property type="entry name" value="TPR-like_helical_dom_sf"/>
</dbReference>
<evidence type="ECO:0008006" key="5">
    <source>
        <dbReference type="Google" id="ProtNLM"/>
    </source>
</evidence>
<dbReference type="NCBIfam" id="TIGR00756">
    <property type="entry name" value="PPR"/>
    <property type="match status" value="3"/>
</dbReference>
<feature type="repeat" description="PPR" evidence="2">
    <location>
        <begin position="69"/>
        <end position="103"/>
    </location>
</feature>
<evidence type="ECO:0000313" key="4">
    <source>
        <dbReference type="Proteomes" id="UP001058974"/>
    </source>
</evidence>
<dbReference type="EMBL" id="JAMSHJ010000007">
    <property type="protein sequence ID" value="KAI5383061.1"/>
    <property type="molecule type" value="Genomic_DNA"/>
</dbReference>
<dbReference type="Pfam" id="PF01535">
    <property type="entry name" value="PPR"/>
    <property type="match status" value="2"/>
</dbReference>
<dbReference type="Proteomes" id="UP001058974">
    <property type="component" value="Chromosome 7"/>
</dbReference>